<keyword evidence="3" id="KW-0808">Transferase</keyword>
<dbReference type="GO" id="GO:1901137">
    <property type="term" value="P:carbohydrate derivative biosynthetic process"/>
    <property type="evidence" value="ECO:0007669"/>
    <property type="project" value="UniProtKB-ARBA"/>
</dbReference>
<name>A0A931D9R9_9MICC</name>
<dbReference type="AlphaFoldDB" id="A0A931D9R9"/>
<evidence type="ECO:0000256" key="2">
    <source>
        <dbReference type="ARBA" id="ARBA00022676"/>
    </source>
</evidence>
<feature type="domain" description="Glycosyltransferase subfamily 4-like N-terminal" evidence="5">
    <location>
        <begin position="17"/>
        <end position="201"/>
    </location>
</feature>
<evidence type="ECO:0000256" key="4">
    <source>
        <dbReference type="SAM" id="MobiDB-lite"/>
    </source>
</evidence>
<dbReference type="Pfam" id="PF13692">
    <property type="entry name" value="Glyco_trans_1_4"/>
    <property type="match status" value="1"/>
</dbReference>
<dbReference type="Gene3D" id="3.40.50.2000">
    <property type="entry name" value="Glycogen Phosphorylase B"/>
    <property type="match status" value="2"/>
</dbReference>
<dbReference type="EMBL" id="JADOTZ010000001">
    <property type="protein sequence ID" value="MBG6083521.1"/>
    <property type="molecule type" value="Genomic_DNA"/>
</dbReference>
<gene>
    <name evidence="6" type="ORF">IW252_000288</name>
</gene>
<evidence type="ECO:0000259" key="5">
    <source>
        <dbReference type="Pfam" id="PF13579"/>
    </source>
</evidence>
<dbReference type="PANTHER" id="PTHR45947:SF3">
    <property type="entry name" value="SULFOQUINOVOSYL TRANSFERASE SQD2"/>
    <property type="match status" value="1"/>
</dbReference>
<dbReference type="Pfam" id="PF13579">
    <property type="entry name" value="Glyco_trans_4_4"/>
    <property type="match status" value="1"/>
</dbReference>
<keyword evidence="7" id="KW-1185">Reference proteome</keyword>
<accession>A0A931D9R9</accession>
<evidence type="ECO:0000256" key="1">
    <source>
        <dbReference type="ARBA" id="ARBA00021292"/>
    </source>
</evidence>
<evidence type="ECO:0000313" key="7">
    <source>
        <dbReference type="Proteomes" id="UP000625033"/>
    </source>
</evidence>
<dbReference type="PANTHER" id="PTHR45947">
    <property type="entry name" value="SULFOQUINOVOSYL TRANSFERASE SQD2"/>
    <property type="match status" value="1"/>
</dbReference>
<reference evidence="6" key="1">
    <citation type="submission" date="2020-11" db="EMBL/GenBank/DDBJ databases">
        <title>Sequencing the genomes of 1000 actinobacteria strains.</title>
        <authorList>
            <person name="Klenk H.-P."/>
        </authorList>
    </citation>
    <scope>NUCLEOTIDE SEQUENCE</scope>
    <source>
        <strain evidence="6">DSM 26152</strain>
    </source>
</reference>
<keyword evidence="2" id="KW-0328">Glycosyltransferase</keyword>
<sequence>MKVLLITHSYDPEATAPQRRWSAFVARLIHRGWDVDVVAPAPHPDRSPADAGSGGTFFRAEDGRHGERVHRVPLLRHTESRLSKLASNVLSSLSTVPRALVASMSSGRPDVVVVTVPALPNTAAGYLLSILWRRPLVVDMRDAWPDLARDAAIVTSRRPSVMEAVVTFVQRRAAAVVSVTEGFAELLRQRGCQRVEVVPNGLTASRLPRQAATAPALASAGKPSSAGEPLHVLYLGNHGESQGLDVLIDAAQLAGDSVRLRMVGTGTMKEELIERARAAGADVDFLEATHGEETLAQYDWADTAVVSLRDDWPSFERTIPSKTFELLAVSRHITAAVRGEASEVLRAAGGADVVAHDAEAMAELWQDLRRDPARLDVGTTGRRWVAEHRNLARLGDQFADLLADLQTQRNHA</sequence>
<dbReference type="CDD" id="cd03794">
    <property type="entry name" value="GT4_WbuB-like"/>
    <property type="match status" value="1"/>
</dbReference>
<evidence type="ECO:0000256" key="3">
    <source>
        <dbReference type="ARBA" id="ARBA00022679"/>
    </source>
</evidence>
<dbReference type="RefSeq" id="WP_196834946.1">
    <property type="nucleotide sequence ID" value="NZ_JADOTZ010000001.1"/>
</dbReference>
<organism evidence="6 7">
    <name type="scientific">Zhihengliuella flava</name>
    <dbReference type="NCBI Taxonomy" id="1285193"/>
    <lineage>
        <taxon>Bacteria</taxon>
        <taxon>Bacillati</taxon>
        <taxon>Actinomycetota</taxon>
        <taxon>Actinomycetes</taxon>
        <taxon>Micrococcales</taxon>
        <taxon>Micrococcaceae</taxon>
        <taxon>Zhihengliuella</taxon>
    </lineage>
</organism>
<dbReference type="SUPFAM" id="SSF53756">
    <property type="entry name" value="UDP-Glycosyltransferase/glycogen phosphorylase"/>
    <property type="match status" value="1"/>
</dbReference>
<evidence type="ECO:0000313" key="6">
    <source>
        <dbReference type="EMBL" id="MBG6083521.1"/>
    </source>
</evidence>
<dbReference type="InterPro" id="IPR050194">
    <property type="entry name" value="Glycosyltransferase_grp1"/>
</dbReference>
<protein>
    <recommendedName>
        <fullName evidence="1">D-inositol 3-phosphate glycosyltransferase</fullName>
    </recommendedName>
</protein>
<dbReference type="Proteomes" id="UP000625033">
    <property type="component" value="Unassembled WGS sequence"/>
</dbReference>
<comment type="caution">
    <text evidence="6">The sequence shown here is derived from an EMBL/GenBank/DDBJ whole genome shotgun (WGS) entry which is preliminary data.</text>
</comment>
<proteinExistence type="predicted"/>
<dbReference type="InterPro" id="IPR028098">
    <property type="entry name" value="Glyco_trans_4-like_N"/>
</dbReference>
<feature type="region of interest" description="Disordered" evidence="4">
    <location>
        <begin position="40"/>
        <end position="62"/>
    </location>
</feature>
<dbReference type="GO" id="GO:0016758">
    <property type="term" value="F:hexosyltransferase activity"/>
    <property type="evidence" value="ECO:0007669"/>
    <property type="project" value="TreeGrafter"/>
</dbReference>